<feature type="region of interest" description="Disordered" evidence="1">
    <location>
        <begin position="1"/>
        <end position="23"/>
    </location>
</feature>
<sequence length="158" mass="17176">MPDPKESPAVQSILKEQASQRAAPRLEALDQGLEDTFPASDPVSATQTAVPAGRTDPTEADRIRRDGLEESFPLVDEALRPAGSNHNNGDIDREEIRALDKEVERLTESEGEIASGAVRVAKAEAKSYWSDVEEKIRKRPLVTVGIVAGLAYVWGATR</sequence>
<accession>A0A2W4CQS8</accession>
<name>A0A2W4CQS8_9HYPH</name>
<dbReference type="EMBL" id="PCDP01000029">
    <property type="protein sequence ID" value="PZM14899.1"/>
    <property type="molecule type" value="Genomic_DNA"/>
</dbReference>
<dbReference type="RefSeq" id="WP_111159988.1">
    <property type="nucleotide sequence ID" value="NZ_PCDP01000029.1"/>
</dbReference>
<protein>
    <submittedName>
        <fullName evidence="2">Uncharacterized protein</fullName>
    </submittedName>
</protein>
<evidence type="ECO:0000256" key="1">
    <source>
        <dbReference type="SAM" id="MobiDB-lite"/>
    </source>
</evidence>
<comment type="caution">
    <text evidence="2">The sequence shown here is derived from an EMBL/GenBank/DDBJ whole genome shotgun (WGS) entry which is preliminary data.</text>
</comment>
<reference evidence="2 3" key="1">
    <citation type="journal article" date="2018" name="Sci. Rep.">
        <title>Rhizobium tumorigenes sp. nov., a novel plant tumorigenic bacterium isolated from cane gall tumors on thornless blackberry.</title>
        <authorList>
            <person name="Kuzmanovi N."/>
            <person name="Smalla K."/>
            <person name="Gronow S."/>
            <person name="PuBawska J."/>
        </authorList>
    </citation>
    <scope>NUCLEOTIDE SEQUENCE [LARGE SCALE GENOMIC DNA]</scope>
    <source>
        <strain evidence="2 3">CCBAU 85046</strain>
    </source>
</reference>
<dbReference type="OrthoDB" id="8129930at2"/>
<dbReference type="Proteomes" id="UP000248925">
    <property type="component" value="Unassembled WGS sequence"/>
</dbReference>
<evidence type="ECO:0000313" key="2">
    <source>
        <dbReference type="EMBL" id="PZM14899.1"/>
    </source>
</evidence>
<gene>
    <name evidence="2" type="ORF">CPY51_09425</name>
</gene>
<evidence type="ECO:0000313" key="3">
    <source>
        <dbReference type="Proteomes" id="UP000248925"/>
    </source>
</evidence>
<organism evidence="2 3">
    <name type="scientific">Rhizobium tubonense</name>
    <dbReference type="NCBI Taxonomy" id="484088"/>
    <lineage>
        <taxon>Bacteria</taxon>
        <taxon>Pseudomonadati</taxon>
        <taxon>Pseudomonadota</taxon>
        <taxon>Alphaproteobacteria</taxon>
        <taxon>Hyphomicrobiales</taxon>
        <taxon>Rhizobiaceae</taxon>
        <taxon>Rhizobium/Agrobacterium group</taxon>
        <taxon>Rhizobium</taxon>
    </lineage>
</organism>
<feature type="region of interest" description="Disordered" evidence="1">
    <location>
        <begin position="35"/>
        <end position="60"/>
    </location>
</feature>
<dbReference type="AlphaFoldDB" id="A0A2W4CQS8"/>
<keyword evidence="3" id="KW-1185">Reference proteome</keyword>
<proteinExistence type="predicted"/>